<evidence type="ECO:0000256" key="5">
    <source>
        <dbReference type="ARBA" id="ARBA00023274"/>
    </source>
</evidence>
<sequence length="197" mass="22527">MSSLNGPRVRTVRRLGLNVYGLAKATKGMKKGAARSDKKLSNYGLQLLEKQRLRAYYGVPEVQLKKAFLKAKKSKDQTGHALIKLLETRLDAFVLRAGFAQSIRQARQMVVHGHILVDGKRVDKPAYQLQVGQKISLKEKSRSNEMFKENFQTVVGNSYPYIEKDVDKFEAVLSRLPEREEIPIEIEDVYVVEYYSH</sequence>
<feature type="domain" description="RNA-binding S4" evidence="9">
    <location>
        <begin position="88"/>
        <end position="152"/>
    </location>
</feature>
<dbReference type="InterPro" id="IPR018079">
    <property type="entry name" value="Ribosomal_uS4_CS"/>
</dbReference>
<comment type="subunit">
    <text evidence="7">Part of the 30S ribosomal subunit. Contacts protein S5. The interaction surface between S4 and S5 is involved in control of translational fidelity.</text>
</comment>
<dbReference type="GO" id="GO:0006412">
    <property type="term" value="P:translation"/>
    <property type="evidence" value="ECO:0007669"/>
    <property type="project" value="UniProtKB-UniRule"/>
</dbReference>
<organism evidence="11 12">
    <name type="scientific">Fenollaria massiliensis</name>
    <dbReference type="NCBI Taxonomy" id="938288"/>
    <lineage>
        <taxon>Bacteria</taxon>
        <taxon>Bacillati</taxon>
        <taxon>Bacillota</taxon>
        <taxon>Clostridia</taxon>
        <taxon>Eubacteriales</taxon>
        <taxon>Fenollaria</taxon>
    </lineage>
</organism>
<keyword evidence="4 7" id="KW-0689">Ribosomal protein</keyword>
<dbReference type="HAMAP" id="MF_01306_B">
    <property type="entry name" value="Ribosomal_uS4_B"/>
    <property type="match status" value="1"/>
</dbReference>
<name>A0A9E7DIA9_9FIRM</name>
<evidence type="ECO:0000256" key="6">
    <source>
        <dbReference type="ARBA" id="ARBA00035254"/>
    </source>
</evidence>
<dbReference type="KEGG" id="fms:M1R53_04630"/>
<protein>
    <recommendedName>
        <fullName evidence="6 7">Small ribosomal subunit protein uS4</fullName>
    </recommendedName>
</protein>
<keyword evidence="2 7" id="KW-0699">rRNA-binding</keyword>
<gene>
    <name evidence="7 11" type="primary">rpsD</name>
    <name evidence="11" type="ORF">M1R53_04630</name>
</gene>
<dbReference type="GO" id="GO:0003735">
    <property type="term" value="F:structural constituent of ribosome"/>
    <property type="evidence" value="ECO:0007669"/>
    <property type="project" value="InterPro"/>
</dbReference>
<keyword evidence="5 7" id="KW-0687">Ribonucleoprotein</keyword>
<dbReference type="Proteomes" id="UP000831151">
    <property type="component" value="Chromosome"/>
</dbReference>
<dbReference type="NCBIfam" id="NF003717">
    <property type="entry name" value="PRK05327.1"/>
    <property type="match status" value="1"/>
</dbReference>
<comment type="function">
    <text evidence="7">With S5 and S12 plays an important role in translational accuracy.</text>
</comment>
<dbReference type="SMART" id="SM01390">
    <property type="entry name" value="Ribosomal_S4"/>
    <property type="match status" value="1"/>
</dbReference>
<dbReference type="GO" id="GO:0019843">
    <property type="term" value="F:rRNA binding"/>
    <property type="evidence" value="ECO:0007669"/>
    <property type="project" value="UniProtKB-UniRule"/>
</dbReference>
<feature type="domain" description="Small ribosomal subunit protein uS4 N-terminal" evidence="10">
    <location>
        <begin position="3"/>
        <end position="87"/>
    </location>
</feature>
<evidence type="ECO:0000256" key="7">
    <source>
        <dbReference type="HAMAP-Rule" id="MF_01306"/>
    </source>
</evidence>
<dbReference type="GO" id="GO:0042274">
    <property type="term" value="P:ribosomal small subunit biogenesis"/>
    <property type="evidence" value="ECO:0007669"/>
    <property type="project" value="TreeGrafter"/>
</dbReference>
<proteinExistence type="inferred from homology"/>
<evidence type="ECO:0000313" key="11">
    <source>
        <dbReference type="EMBL" id="UQK58529.1"/>
    </source>
</evidence>
<dbReference type="InterPro" id="IPR002942">
    <property type="entry name" value="S4_RNA-bd"/>
</dbReference>
<dbReference type="Gene3D" id="3.10.290.10">
    <property type="entry name" value="RNA-binding S4 domain"/>
    <property type="match status" value="1"/>
</dbReference>
<dbReference type="Pfam" id="PF00163">
    <property type="entry name" value="Ribosomal_S4"/>
    <property type="match status" value="1"/>
</dbReference>
<evidence type="ECO:0000259" key="10">
    <source>
        <dbReference type="SMART" id="SM01390"/>
    </source>
</evidence>
<evidence type="ECO:0000256" key="1">
    <source>
        <dbReference type="ARBA" id="ARBA00007465"/>
    </source>
</evidence>
<dbReference type="InterPro" id="IPR022801">
    <property type="entry name" value="Ribosomal_uS4"/>
</dbReference>
<dbReference type="Pfam" id="PF01479">
    <property type="entry name" value="S4"/>
    <property type="match status" value="1"/>
</dbReference>
<dbReference type="SUPFAM" id="SSF55174">
    <property type="entry name" value="Alpha-L RNA-binding motif"/>
    <property type="match status" value="1"/>
</dbReference>
<reference evidence="11" key="1">
    <citation type="submission" date="2022-04" db="EMBL/GenBank/DDBJ databases">
        <title>Complete genome sequences of Ezakiella coagulans and Fenollaria massiliensis.</title>
        <authorList>
            <person name="France M.T."/>
            <person name="Clifford J."/>
            <person name="Narina S."/>
            <person name="Rutt L."/>
            <person name="Ravel J."/>
        </authorList>
    </citation>
    <scope>NUCLEOTIDE SEQUENCE</scope>
    <source>
        <strain evidence="11">C0061C2</strain>
    </source>
</reference>
<dbReference type="NCBIfam" id="TIGR01017">
    <property type="entry name" value="rpsD_bact"/>
    <property type="match status" value="1"/>
</dbReference>
<dbReference type="InterPro" id="IPR005709">
    <property type="entry name" value="Ribosomal_uS4_bac-type"/>
</dbReference>
<dbReference type="RefSeq" id="WP_070599965.1">
    <property type="nucleotide sequence ID" value="NZ_CP096649.1"/>
</dbReference>
<dbReference type="AlphaFoldDB" id="A0A9E7DIA9"/>
<comment type="function">
    <text evidence="7">One of the primary rRNA binding proteins, it binds directly to 16S rRNA where it nucleates assembly of the body of the 30S subunit.</text>
</comment>
<dbReference type="Gene3D" id="1.10.1050.10">
    <property type="entry name" value="Ribosomal Protein S4 Delta 41, Chain A, domain 1"/>
    <property type="match status" value="1"/>
</dbReference>
<dbReference type="EMBL" id="CP096649">
    <property type="protein sequence ID" value="UQK58529.1"/>
    <property type="molecule type" value="Genomic_DNA"/>
</dbReference>
<dbReference type="GO" id="GO:0015935">
    <property type="term" value="C:small ribosomal subunit"/>
    <property type="evidence" value="ECO:0007669"/>
    <property type="project" value="InterPro"/>
</dbReference>
<keyword evidence="12" id="KW-1185">Reference proteome</keyword>
<dbReference type="InterPro" id="IPR001912">
    <property type="entry name" value="Ribosomal_uS4_N"/>
</dbReference>
<dbReference type="SMART" id="SM00363">
    <property type="entry name" value="S4"/>
    <property type="match status" value="1"/>
</dbReference>
<evidence type="ECO:0000259" key="9">
    <source>
        <dbReference type="SMART" id="SM00363"/>
    </source>
</evidence>
<evidence type="ECO:0000256" key="8">
    <source>
        <dbReference type="RuleBase" id="RU003699"/>
    </source>
</evidence>
<dbReference type="InterPro" id="IPR036986">
    <property type="entry name" value="S4_RNA-bd_sf"/>
</dbReference>
<accession>A0A9E7DIA9</accession>
<dbReference type="PROSITE" id="PS00632">
    <property type="entry name" value="RIBOSOMAL_S4"/>
    <property type="match status" value="1"/>
</dbReference>
<dbReference type="FunFam" id="3.10.290.10:FF:000001">
    <property type="entry name" value="30S ribosomal protein S4"/>
    <property type="match status" value="1"/>
</dbReference>
<evidence type="ECO:0000256" key="3">
    <source>
        <dbReference type="ARBA" id="ARBA00022884"/>
    </source>
</evidence>
<evidence type="ECO:0000256" key="4">
    <source>
        <dbReference type="ARBA" id="ARBA00022980"/>
    </source>
</evidence>
<dbReference type="PROSITE" id="PS50889">
    <property type="entry name" value="S4"/>
    <property type="match status" value="1"/>
</dbReference>
<dbReference type="CDD" id="cd00165">
    <property type="entry name" value="S4"/>
    <property type="match status" value="1"/>
</dbReference>
<dbReference type="PANTHER" id="PTHR11831">
    <property type="entry name" value="30S 40S RIBOSOMAL PROTEIN"/>
    <property type="match status" value="1"/>
</dbReference>
<dbReference type="PANTHER" id="PTHR11831:SF4">
    <property type="entry name" value="SMALL RIBOSOMAL SUBUNIT PROTEIN US4M"/>
    <property type="match status" value="1"/>
</dbReference>
<evidence type="ECO:0000256" key="2">
    <source>
        <dbReference type="ARBA" id="ARBA00022730"/>
    </source>
</evidence>
<comment type="similarity">
    <text evidence="1 7 8">Belongs to the universal ribosomal protein uS4 family.</text>
</comment>
<evidence type="ECO:0000313" key="12">
    <source>
        <dbReference type="Proteomes" id="UP000831151"/>
    </source>
</evidence>
<keyword evidence="3 7" id="KW-0694">RNA-binding</keyword>